<dbReference type="GeneID" id="10460405"/>
<dbReference type="Pfam" id="PF04023">
    <property type="entry name" value="FeoA"/>
    <property type="match status" value="1"/>
</dbReference>
<dbReference type="PANTHER" id="PTHR43151:SF1">
    <property type="entry name" value="SSR2333 PROTEIN"/>
    <property type="match status" value="1"/>
</dbReference>
<organism evidence="3 4">
    <name type="scientific">Methanothrix soehngenii</name>
    <name type="common">Methanosaeta concilii</name>
    <dbReference type="NCBI Taxonomy" id="2223"/>
    <lineage>
        <taxon>Archaea</taxon>
        <taxon>Methanobacteriati</taxon>
        <taxon>Methanobacteriota</taxon>
        <taxon>Stenosarchaea group</taxon>
        <taxon>Methanomicrobia</taxon>
        <taxon>Methanotrichales</taxon>
        <taxon>Methanotrichaceae</taxon>
        <taxon>Methanothrix</taxon>
    </lineage>
</organism>
<dbReference type="SMART" id="SM00899">
    <property type="entry name" value="FeoA"/>
    <property type="match status" value="1"/>
</dbReference>
<dbReference type="InterPro" id="IPR038157">
    <property type="entry name" value="FeoA_core_dom"/>
</dbReference>
<dbReference type="PANTHER" id="PTHR43151">
    <property type="entry name" value="FEOA FAMILY PROTEIN"/>
    <property type="match status" value="1"/>
</dbReference>
<dbReference type="InterPro" id="IPR007167">
    <property type="entry name" value="Fe-transptr_FeoA-like"/>
</dbReference>
<keyword evidence="1" id="KW-0408">Iron</keyword>
<protein>
    <submittedName>
        <fullName evidence="3">Ferrous iron transport protein A</fullName>
    </submittedName>
</protein>
<dbReference type="GO" id="GO:0046914">
    <property type="term" value="F:transition metal ion binding"/>
    <property type="evidence" value="ECO:0007669"/>
    <property type="project" value="InterPro"/>
</dbReference>
<proteinExistence type="predicted"/>
<name>A0A7K4AHX5_METSH</name>
<gene>
    <name evidence="3" type="ORF">GX426_05665</name>
</gene>
<reference evidence="3 4" key="1">
    <citation type="journal article" date="2020" name="Biotechnol. Biofuels">
        <title>New insights from the biogas microbiome by comprehensive genome-resolved metagenomics of nearly 1600 species originating from multiple anaerobic digesters.</title>
        <authorList>
            <person name="Campanaro S."/>
            <person name="Treu L."/>
            <person name="Rodriguez-R L.M."/>
            <person name="Kovalovszki A."/>
            <person name="Ziels R.M."/>
            <person name="Maus I."/>
            <person name="Zhu X."/>
            <person name="Kougias P.G."/>
            <person name="Basile A."/>
            <person name="Luo G."/>
            <person name="Schluter A."/>
            <person name="Konstantinidis K.T."/>
            <person name="Angelidaki I."/>
        </authorList>
    </citation>
    <scope>NUCLEOTIDE SEQUENCE [LARGE SCALE GENOMIC DNA]</scope>
    <source>
        <strain evidence="3">AS27yjCOA_157</strain>
    </source>
</reference>
<dbReference type="EMBL" id="JAAYUN010000096">
    <property type="protein sequence ID" value="NLJ22578.1"/>
    <property type="molecule type" value="Genomic_DNA"/>
</dbReference>
<dbReference type="AlphaFoldDB" id="A0A7K4AHX5"/>
<comment type="caution">
    <text evidence="3">The sequence shown here is derived from an EMBL/GenBank/DDBJ whole genome shotgun (WGS) entry which is preliminary data.</text>
</comment>
<evidence type="ECO:0000256" key="1">
    <source>
        <dbReference type="ARBA" id="ARBA00023004"/>
    </source>
</evidence>
<evidence type="ECO:0000259" key="2">
    <source>
        <dbReference type="SMART" id="SM00899"/>
    </source>
</evidence>
<evidence type="ECO:0000313" key="4">
    <source>
        <dbReference type="Proteomes" id="UP000544742"/>
    </source>
</evidence>
<sequence length="78" mass="8510">MQMPITSLRAGAVAQVTALLGQGGSFQRKLRTMGIREGKRLRVVAIHPFAGPLVLDIDGRQITLGRSIAQRVMVRVED</sequence>
<evidence type="ECO:0000313" key="3">
    <source>
        <dbReference type="EMBL" id="NLJ22578.1"/>
    </source>
</evidence>
<dbReference type="RefSeq" id="WP_013718558.1">
    <property type="nucleotide sequence ID" value="NZ_CAJYDL010000001.1"/>
</dbReference>
<feature type="domain" description="Ferrous iron transporter FeoA-like" evidence="2">
    <location>
        <begin position="3"/>
        <end position="76"/>
    </location>
</feature>
<dbReference type="Gene3D" id="2.30.30.90">
    <property type="match status" value="1"/>
</dbReference>
<dbReference type="InterPro" id="IPR053184">
    <property type="entry name" value="FeoA-like"/>
</dbReference>
<dbReference type="InterPro" id="IPR008988">
    <property type="entry name" value="Transcriptional_repressor_C"/>
</dbReference>
<dbReference type="Proteomes" id="UP000544742">
    <property type="component" value="Unassembled WGS sequence"/>
</dbReference>
<accession>A0A7K4AHX5</accession>
<dbReference type="SUPFAM" id="SSF50037">
    <property type="entry name" value="C-terminal domain of transcriptional repressors"/>
    <property type="match status" value="1"/>
</dbReference>